<evidence type="ECO:0000256" key="1">
    <source>
        <dbReference type="SAM" id="SignalP"/>
    </source>
</evidence>
<proteinExistence type="predicted"/>
<organism evidence="2 3">
    <name type="scientific">Aspergillus cristatus</name>
    <name type="common">Chinese Fuzhuan brick tea-fermentation fungus</name>
    <name type="synonym">Eurotium cristatum</name>
    <dbReference type="NCBI Taxonomy" id="573508"/>
    <lineage>
        <taxon>Eukaryota</taxon>
        <taxon>Fungi</taxon>
        <taxon>Dikarya</taxon>
        <taxon>Ascomycota</taxon>
        <taxon>Pezizomycotina</taxon>
        <taxon>Eurotiomycetes</taxon>
        <taxon>Eurotiomycetidae</taxon>
        <taxon>Eurotiales</taxon>
        <taxon>Aspergillaceae</taxon>
        <taxon>Aspergillus</taxon>
        <taxon>Aspergillus subgen. Aspergillus</taxon>
    </lineage>
</organism>
<feature type="chain" id="PRO_5009123747" evidence="1">
    <location>
        <begin position="17"/>
        <end position="227"/>
    </location>
</feature>
<keyword evidence="1" id="KW-0732">Signal</keyword>
<gene>
    <name evidence="2" type="ORF">SI65_02163</name>
</gene>
<dbReference type="VEuPathDB" id="FungiDB:SI65_02163"/>
<reference evidence="2 3" key="1">
    <citation type="journal article" date="2016" name="BMC Genomics">
        <title>Comparative genomic and transcriptomic analyses of the Fuzhuan brick tea-fermentation fungus Aspergillus cristatus.</title>
        <authorList>
            <person name="Ge Y."/>
            <person name="Wang Y."/>
            <person name="Liu Y."/>
            <person name="Tan Y."/>
            <person name="Ren X."/>
            <person name="Zhang X."/>
            <person name="Hyde K.D."/>
            <person name="Liu Y."/>
            <person name="Liu Z."/>
        </authorList>
    </citation>
    <scope>NUCLEOTIDE SEQUENCE [LARGE SCALE GENOMIC DNA]</scope>
    <source>
        <strain evidence="2 3">GZAAS20.1005</strain>
    </source>
</reference>
<dbReference type="Proteomes" id="UP000094569">
    <property type="component" value="Unassembled WGS sequence"/>
</dbReference>
<name>A0A1E3BK28_ASPCR</name>
<dbReference type="EMBL" id="JXNT01000002">
    <property type="protein sequence ID" value="ODM21320.1"/>
    <property type="molecule type" value="Genomic_DNA"/>
</dbReference>
<evidence type="ECO:0000313" key="3">
    <source>
        <dbReference type="Proteomes" id="UP000094569"/>
    </source>
</evidence>
<dbReference type="AlphaFoldDB" id="A0A1E3BK28"/>
<protein>
    <submittedName>
        <fullName evidence="2">Uncharacterized protein</fullName>
    </submittedName>
</protein>
<accession>A0A1E3BK28</accession>
<feature type="signal peptide" evidence="1">
    <location>
        <begin position="1"/>
        <end position="16"/>
    </location>
</feature>
<evidence type="ECO:0000313" key="2">
    <source>
        <dbReference type="EMBL" id="ODM21320.1"/>
    </source>
</evidence>
<sequence>MHLAALICFCISATNAVKHYGMIPSVDVHNTIQEHAKKFLENDMELVSVFTTDNHHVHNGSDFLTEIGIYDKTVADIFASSIHSSGESAIGARDPVNGKCQGHGNIQDNLSDAQIKLICGGLSQVAAGSVNAIIEVVESTVRTEAGTGHPLPSCKTIIGFFKFTGAGFTGVEANNFCPDFVSLFVGCKGSDTKAYAENNKIEMSAFNSQKDYNCDNGGEKCIETTVG</sequence>
<comment type="caution">
    <text evidence="2">The sequence shown here is derived from an EMBL/GenBank/DDBJ whole genome shotgun (WGS) entry which is preliminary data.</text>
</comment>
<keyword evidence="3" id="KW-1185">Reference proteome</keyword>
<dbReference type="OrthoDB" id="4479292at2759"/>